<feature type="signal peptide" evidence="1">
    <location>
        <begin position="1"/>
        <end position="18"/>
    </location>
</feature>
<evidence type="ECO:0000313" key="3">
    <source>
        <dbReference type="Proteomes" id="UP000696280"/>
    </source>
</evidence>
<gene>
    <name evidence="2" type="ORF">HYFRA_00000405</name>
</gene>
<evidence type="ECO:0000256" key="1">
    <source>
        <dbReference type="SAM" id="SignalP"/>
    </source>
</evidence>
<reference evidence="2" key="1">
    <citation type="submission" date="2021-07" db="EMBL/GenBank/DDBJ databases">
        <authorList>
            <person name="Durling M."/>
        </authorList>
    </citation>
    <scope>NUCLEOTIDE SEQUENCE</scope>
</reference>
<keyword evidence="1" id="KW-0732">Signal</keyword>
<keyword evidence="3" id="KW-1185">Reference proteome</keyword>
<name>A0A9N9L1G2_9HELO</name>
<evidence type="ECO:0000313" key="2">
    <source>
        <dbReference type="EMBL" id="CAG8958061.1"/>
    </source>
</evidence>
<dbReference type="EMBL" id="CAJVRL010000081">
    <property type="protein sequence ID" value="CAG8958061.1"/>
    <property type="molecule type" value="Genomic_DNA"/>
</dbReference>
<dbReference type="Proteomes" id="UP000696280">
    <property type="component" value="Unassembled WGS sequence"/>
</dbReference>
<accession>A0A9N9L1G2</accession>
<proteinExistence type="predicted"/>
<dbReference type="OrthoDB" id="10475961at2759"/>
<protein>
    <recommendedName>
        <fullName evidence="4">Cyanovirin-N domain-containing protein</fullName>
    </recommendedName>
</protein>
<sequence length="107" mass="11630">MQFHHLLTLFPILSFTSAVTVCNNYHINTGGCAAPCFKYSIAQNQRINVPNTNCIYNSDTDAAFNLLVCSGPDLNGECVTLTSRQSTDITGDFNWIIPGTGSILRIG</sequence>
<comment type="caution">
    <text evidence="2">The sequence shown here is derived from an EMBL/GenBank/DDBJ whole genome shotgun (WGS) entry which is preliminary data.</text>
</comment>
<organism evidence="2 3">
    <name type="scientific">Hymenoscyphus fraxineus</name>
    <dbReference type="NCBI Taxonomy" id="746836"/>
    <lineage>
        <taxon>Eukaryota</taxon>
        <taxon>Fungi</taxon>
        <taxon>Dikarya</taxon>
        <taxon>Ascomycota</taxon>
        <taxon>Pezizomycotina</taxon>
        <taxon>Leotiomycetes</taxon>
        <taxon>Helotiales</taxon>
        <taxon>Helotiaceae</taxon>
        <taxon>Hymenoscyphus</taxon>
    </lineage>
</organism>
<feature type="chain" id="PRO_5040139864" description="Cyanovirin-N domain-containing protein" evidence="1">
    <location>
        <begin position="19"/>
        <end position="107"/>
    </location>
</feature>
<evidence type="ECO:0008006" key="4">
    <source>
        <dbReference type="Google" id="ProtNLM"/>
    </source>
</evidence>
<dbReference type="AlphaFoldDB" id="A0A9N9L1G2"/>